<keyword evidence="5" id="KW-1185">Reference proteome</keyword>
<dbReference type="InterPro" id="IPR036388">
    <property type="entry name" value="WH-like_DNA-bd_sf"/>
</dbReference>
<feature type="DNA-binding region" description="OmpR/PhoB-type" evidence="2">
    <location>
        <begin position="1"/>
        <end position="99"/>
    </location>
</feature>
<organism evidence="4 5">
    <name type="scientific">Sphingobium indicum BiD32</name>
    <dbReference type="NCBI Taxonomy" id="1301087"/>
    <lineage>
        <taxon>Bacteria</taxon>
        <taxon>Pseudomonadati</taxon>
        <taxon>Pseudomonadota</taxon>
        <taxon>Alphaproteobacteria</taxon>
        <taxon>Sphingomonadales</taxon>
        <taxon>Sphingomonadaceae</taxon>
        <taxon>Sphingobium</taxon>
    </lineage>
</organism>
<evidence type="ECO:0000256" key="2">
    <source>
        <dbReference type="PROSITE-ProRule" id="PRU01091"/>
    </source>
</evidence>
<dbReference type="GO" id="GO:0000160">
    <property type="term" value="P:phosphorelay signal transduction system"/>
    <property type="evidence" value="ECO:0007669"/>
    <property type="project" value="InterPro"/>
</dbReference>
<dbReference type="CDD" id="cd00383">
    <property type="entry name" value="trans_reg_C"/>
    <property type="match status" value="1"/>
</dbReference>
<evidence type="ECO:0000259" key="3">
    <source>
        <dbReference type="PROSITE" id="PS51755"/>
    </source>
</evidence>
<evidence type="ECO:0000256" key="1">
    <source>
        <dbReference type="ARBA" id="ARBA00023125"/>
    </source>
</evidence>
<reference evidence="4 5" key="1">
    <citation type="submission" date="2013-03" db="EMBL/GenBank/DDBJ databases">
        <authorList>
            <person name="Le V."/>
        </authorList>
    </citation>
    <scope>NUCLEOTIDE SEQUENCE [LARGE SCALE GENOMIC DNA]</scope>
    <source>
        <strain evidence="4 5">BiD32</strain>
    </source>
</reference>
<dbReference type="GO" id="GO:0003677">
    <property type="term" value="F:DNA binding"/>
    <property type="evidence" value="ECO:0007669"/>
    <property type="project" value="UniProtKB-UniRule"/>
</dbReference>
<proteinExistence type="predicted"/>
<sequence>MRYAHFGPWRLDLVQRRLIAPDDRLVMLSSAEYRLLCHFIEQPNIVLGREALLPERRATAAFDRSIDLQISRLRQKLADVAGGSELILTVRGEGYVLASAVDYS</sequence>
<dbReference type="Pfam" id="PF00486">
    <property type="entry name" value="Trans_reg_C"/>
    <property type="match status" value="1"/>
</dbReference>
<reference evidence="5" key="2">
    <citation type="submission" date="2013-04" db="EMBL/GenBank/DDBJ databases">
        <title>Bisphenol A degrading Sphingobium sp. strain BiD32.</title>
        <authorList>
            <person name="Nielsen J.L."/>
            <person name="Zhou N.A."/>
            <person name="Kjeldal H."/>
        </authorList>
    </citation>
    <scope>NUCLEOTIDE SEQUENCE [LARGE SCALE GENOMIC DNA]</scope>
    <source>
        <strain evidence="5">BiD32</strain>
    </source>
</reference>
<dbReference type="InterPro" id="IPR016032">
    <property type="entry name" value="Sig_transdc_resp-reg_C-effctor"/>
</dbReference>
<comment type="caution">
    <text evidence="4">The sequence shown here is derived from an EMBL/GenBank/DDBJ whole genome shotgun (WGS) entry which is preliminary data.</text>
</comment>
<name>N1MWK5_9SPHN</name>
<dbReference type="Gene3D" id="1.10.10.10">
    <property type="entry name" value="Winged helix-like DNA-binding domain superfamily/Winged helix DNA-binding domain"/>
    <property type="match status" value="1"/>
</dbReference>
<protein>
    <submittedName>
        <fullName evidence="4">DNA-binding response regulator</fullName>
    </submittedName>
</protein>
<gene>
    <name evidence="4" type="ORF">EBBID32_43280</name>
</gene>
<dbReference type="GO" id="GO:0006355">
    <property type="term" value="P:regulation of DNA-templated transcription"/>
    <property type="evidence" value="ECO:0007669"/>
    <property type="project" value="InterPro"/>
</dbReference>
<evidence type="ECO:0000313" key="4">
    <source>
        <dbReference type="EMBL" id="CCW19957.1"/>
    </source>
</evidence>
<dbReference type="EMBL" id="CAVK010000242">
    <property type="protein sequence ID" value="CCW19957.1"/>
    <property type="molecule type" value="Genomic_DNA"/>
</dbReference>
<feature type="domain" description="OmpR/PhoB-type" evidence="3">
    <location>
        <begin position="1"/>
        <end position="99"/>
    </location>
</feature>
<keyword evidence="1 2" id="KW-0238">DNA-binding</keyword>
<evidence type="ECO:0000313" key="5">
    <source>
        <dbReference type="Proteomes" id="UP000013201"/>
    </source>
</evidence>
<dbReference type="SMART" id="SM00862">
    <property type="entry name" value="Trans_reg_C"/>
    <property type="match status" value="1"/>
</dbReference>
<dbReference type="SUPFAM" id="SSF46894">
    <property type="entry name" value="C-terminal effector domain of the bipartite response regulators"/>
    <property type="match status" value="1"/>
</dbReference>
<dbReference type="AlphaFoldDB" id="N1MWK5"/>
<dbReference type="Proteomes" id="UP000013201">
    <property type="component" value="Unassembled WGS sequence"/>
</dbReference>
<dbReference type="InterPro" id="IPR001867">
    <property type="entry name" value="OmpR/PhoB-type_DNA-bd"/>
</dbReference>
<dbReference type="PROSITE" id="PS51755">
    <property type="entry name" value="OMPR_PHOB"/>
    <property type="match status" value="1"/>
</dbReference>
<accession>N1MWK5</accession>